<dbReference type="Proteomes" id="UP001291623">
    <property type="component" value="Unassembled WGS sequence"/>
</dbReference>
<dbReference type="AlphaFoldDB" id="A0AAE1REX6"/>
<keyword evidence="2" id="KW-1185">Reference proteome</keyword>
<dbReference type="EMBL" id="JAVYJV010000017">
    <property type="protein sequence ID" value="KAK4349527.1"/>
    <property type="molecule type" value="Genomic_DNA"/>
</dbReference>
<sequence>MSGFIHYKMFLIFCVSLPNEKQISKKKKEKLGKINYGHLYHVGCIKEWNKLENTCFV</sequence>
<gene>
    <name evidence="1" type="ORF">RND71_032282</name>
</gene>
<comment type="caution">
    <text evidence="1">The sequence shown here is derived from an EMBL/GenBank/DDBJ whole genome shotgun (WGS) entry which is preliminary data.</text>
</comment>
<proteinExistence type="predicted"/>
<evidence type="ECO:0000313" key="2">
    <source>
        <dbReference type="Proteomes" id="UP001291623"/>
    </source>
</evidence>
<evidence type="ECO:0000313" key="1">
    <source>
        <dbReference type="EMBL" id="KAK4349527.1"/>
    </source>
</evidence>
<name>A0AAE1REX6_9SOLA</name>
<protein>
    <submittedName>
        <fullName evidence="1">Uncharacterized protein</fullName>
    </submittedName>
</protein>
<accession>A0AAE1REX6</accession>
<reference evidence="1" key="1">
    <citation type="submission" date="2023-12" db="EMBL/GenBank/DDBJ databases">
        <title>Genome assembly of Anisodus tanguticus.</title>
        <authorList>
            <person name="Wang Y.-J."/>
        </authorList>
    </citation>
    <scope>NUCLEOTIDE SEQUENCE</scope>
    <source>
        <strain evidence="1">KB-2021</strain>
        <tissue evidence="1">Leaf</tissue>
    </source>
</reference>
<dbReference type="SUPFAM" id="SSF57850">
    <property type="entry name" value="RING/U-box"/>
    <property type="match status" value="1"/>
</dbReference>
<organism evidence="1 2">
    <name type="scientific">Anisodus tanguticus</name>
    <dbReference type="NCBI Taxonomy" id="243964"/>
    <lineage>
        <taxon>Eukaryota</taxon>
        <taxon>Viridiplantae</taxon>
        <taxon>Streptophyta</taxon>
        <taxon>Embryophyta</taxon>
        <taxon>Tracheophyta</taxon>
        <taxon>Spermatophyta</taxon>
        <taxon>Magnoliopsida</taxon>
        <taxon>eudicotyledons</taxon>
        <taxon>Gunneridae</taxon>
        <taxon>Pentapetalae</taxon>
        <taxon>asterids</taxon>
        <taxon>lamiids</taxon>
        <taxon>Solanales</taxon>
        <taxon>Solanaceae</taxon>
        <taxon>Solanoideae</taxon>
        <taxon>Hyoscyameae</taxon>
        <taxon>Anisodus</taxon>
    </lineage>
</organism>